<evidence type="ECO:0000256" key="4">
    <source>
        <dbReference type="ARBA" id="ARBA00022598"/>
    </source>
</evidence>
<evidence type="ECO:0000259" key="5">
    <source>
        <dbReference type="PROSITE" id="PS50075"/>
    </source>
</evidence>
<dbReference type="NCBIfam" id="TIGR01733">
    <property type="entry name" value="AA-adenyl-dom"/>
    <property type="match status" value="1"/>
</dbReference>
<dbReference type="InterPro" id="IPR013120">
    <property type="entry name" value="FAR_NAD-bd"/>
</dbReference>
<dbReference type="PROSITE" id="PS50075">
    <property type="entry name" value="CARRIER"/>
    <property type="match status" value="1"/>
</dbReference>
<dbReference type="InterPro" id="IPR023213">
    <property type="entry name" value="CAT-like_dom_sf"/>
</dbReference>
<proteinExistence type="predicted"/>
<dbReference type="NCBIfam" id="TIGR01746">
    <property type="entry name" value="Thioester-redct"/>
    <property type="match status" value="1"/>
</dbReference>
<evidence type="ECO:0000313" key="6">
    <source>
        <dbReference type="EMBL" id="SJN60077.1"/>
    </source>
</evidence>
<dbReference type="Gene3D" id="1.10.1200.10">
    <property type="entry name" value="ACP-like"/>
    <property type="match status" value="1"/>
</dbReference>
<dbReference type="InterPro" id="IPR010080">
    <property type="entry name" value="Thioester_reductase-like_dom"/>
</dbReference>
<dbReference type="EMBL" id="FULE01000092">
    <property type="protein sequence ID" value="SJN60077.1"/>
    <property type="molecule type" value="Genomic_DNA"/>
</dbReference>
<dbReference type="InterPro" id="IPR009081">
    <property type="entry name" value="PP-bd_ACP"/>
</dbReference>
<dbReference type="InterPro" id="IPR006162">
    <property type="entry name" value="Ppantetheine_attach_site"/>
</dbReference>
<dbReference type="PANTHER" id="PTHR44845">
    <property type="entry name" value="CARRIER DOMAIN-CONTAINING PROTEIN"/>
    <property type="match status" value="1"/>
</dbReference>
<dbReference type="PROSITE" id="PS00012">
    <property type="entry name" value="PHOSPHOPANTETHEINE"/>
    <property type="match status" value="1"/>
</dbReference>
<dbReference type="Pfam" id="PF07993">
    <property type="entry name" value="NAD_binding_4"/>
    <property type="match status" value="1"/>
</dbReference>
<keyword evidence="7" id="KW-1185">Reference proteome</keyword>
<name>A0A1R4LUR4_VIBR1</name>
<dbReference type="Gene3D" id="3.40.50.720">
    <property type="entry name" value="NAD(P)-binding Rossmann-like Domain"/>
    <property type="match status" value="1"/>
</dbReference>
<dbReference type="InterPro" id="IPR001242">
    <property type="entry name" value="Condensation_dom"/>
</dbReference>
<dbReference type="Gene3D" id="3.30.559.10">
    <property type="entry name" value="Chloramphenicol acetyltransferase-like domain"/>
    <property type="match status" value="1"/>
</dbReference>
<dbReference type="InterPro" id="IPR020845">
    <property type="entry name" value="AMP-binding_CS"/>
</dbReference>
<sequence length="1340" mass="151454">MTSQLAATHLSLSDGPLSVITMLSSDAEQTWLACCFHHIIIDAPSVRIVLQELLQLYCTISEHRPWPAFKDMGSYQEFTRWQAEVLTAPENNEMREYWRQVLQPAPPLADLPIDFPRRVHEDTHAAYATLMLNDREMNALQKHSRTLSMTPFMYLSMCWQFFLSRMSGQDDITIGVPFTLRDQSEFSETPGYMINTLPVRMRVKSSDTVRSLASEVRQSFIDAHFNKQIPFNEIVAVSRENTGQDSPLFSTMLVMPDTRTEIFDTLPFKVTLNDYFSQMTKYDLTLFFEAEPQGKLVLEYKKALYHPQTMDYWLKIFCHLLTSMGENSDRLLESLDLLDVPSKRDLIVRSSREPVEDISFNAFEAFNQYAANHSAHTALITAEGTHSYGWLAKRSVQIAAYLQQHFNIGPGKRVALSLGRDAEAIATLFGVVRTGASYIPIDPQYPQERISYMLQDACVDCVAITRTLAPTFPFSDSVPRLIIDDIPMMDPLMWSDVERNPDDELYIIYTSGSTGQPKGVRLLNKTLDNLIVWQRDVSDCGEGDCTLHFMSLSFDVSVQEIFGTLASGGRLYIASEEERRDLGHLQDVIVNQRINRLYFPYVALQQFVHLSELANRVFPNLKEVYSTGEQLVLTADIKQFFRQPIRLINLYGPSESHVCSAFILPPYSDKWGDAASIGYPLPGFSLLVVDEHVRLVPAGVAGELLIVSDFLSPGYHNKEEENARRFLQIDTFNTESRHAYRTGDLVRLEHDDKYSYLGRIDSQLKIRGFRIEPSEVEAAINAMEGVLVSAVVGREAISGGKQLVAFISGSFGDKINRKEEIQSQLRLLLPEYMVPTRLVFLDRLPTTPSGKIDRKALVEIEIVVKSEVPEVDKPLTTTQEQVRALWQALFPERHIRLHDDFFSIGGHSLLATQLVFQLRKAYNSDIPLRLLFNHPTLSSMAASVDAYLANERNAVPAEEDLYVRDGYEPIHWQESSRVALGKTLLTGATGFLGIYLLRALLHSGVPSIICLVRAGTHEHALARLRDNAARYGIAGEIDFSRVEICLGDIGQTDLGLNRVEYVRLSERVDTVFHAAAQINFVLSYSSVKQSNVQGTMNILTFCGDGIRKSLHYLSTIAVFSPHYPEQPIVEHYIPDYPAALSIGYTQSKWVAERYVIQAREQGLNANIFRIGRIGGDSRSGACQSDDFLWRQMKSYIQMGVAPEPSALFTDLLPVDFVADVVVALAQSELDKGENYHIFHPHGTTFEPVYQAIRSLGYSLEITSYYEWMKQLELRVTQGKEVALGSLIHLFNENSLDTGDNVYGNPVTTQCIEQLGVSFPELSEIPFKNMITYFRRKGELL</sequence>
<dbReference type="GO" id="GO:0031177">
    <property type="term" value="F:phosphopantetheine binding"/>
    <property type="evidence" value="ECO:0007669"/>
    <property type="project" value="InterPro"/>
</dbReference>
<gene>
    <name evidence="6" type="primary">lgrD_5</name>
    <name evidence="6" type="ORF">VR7878_03981</name>
</gene>
<dbReference type="Gene3D" id="3.30.559.30">
    <property type="entry name" value="Nonribosomal peptide synthetase, condensation domain"/>
    <property type="match status" value="1"/>
</dbReference>
<dbReference type="CDD" id="cd05235">
    <property type="entry name" value="SDR_e1"/>
    <property type="match status" value="1"/>
</dbReference>
<dbReference type="InterPro" id="IPR036291">
    <property type="entry name" value="NAD(P)-bd_dom_sf"/>
</dbReference>
<dbReference type="GO" id="GO:0016874">
    <property type="term" value="F:ligase activity"/>
    <property type="evidence" value="ECO:0007669"/>
    <property type="project" value="UniProtKB-KW"/>
</dbReference>
<dbReference type="Pfam" id="PF00501">
    <property type="entry name" value="AMP-binding"/>
    <property type="match status" value="1"/>
</dbReference>
<dbReference type="SUPFAM" id="SSF47336">
    <property type="entry name" value="ACP-like"/>
    <property type="match status" value="1"/>
</dbReference>
<dbReference type="Pfam" id="PF13193">
    <property type="entry name" value="AMP-binding_C"/>
    <property type="match status" value="1"/>
</dbReference>
<dbReference type="Gene3D" id="2.30.38.10">
    <property type="entry name" value="Luciferase, Domain 3"/>
    <property type="match status" value="1"/>
</dbReference>
<dbReference type="SUPFAM" id="SSF56801">
    <property type="entry name" value="Acetyl-CoA synthetase-like"/>
    <property type="match status" value="1"/>
</dbReference>
<evidence type="ECO:0000313" key="7">
    <source>
        <dbReference type="Proteomes" id="UP000188276"/>
    </source>
</evidence>
<feature type="domain" description="Carrier" evidence="5">
    <location>
        <begin position="873"/>
        <end position="948"/>
    </location>
</feature>
<keyword evidence="3" id="KW-0597">Phosphoprotein</keyword>
<dbReference type="Gene3D" id="3.40.50.980">
    <property type="match status" value="2"/>
</dbReference>
<dbReference type="InterPro" id="IPR025110">
    <property type="entry name" value="AMP-bd_C"/>
</dbReference>
<dbReference type="SUPFAM" id="SSF52777">
    <property type="entry name" value="CoA-dependent acyltransferases"/>
    <property type="match status" value="2"/>
</dbReference>
<organism evidence="6 7">
    <name type="scientific">Vibrio ruber (strain DSM 16370 / JCM 11486 / BCRC 17186 / CECT 7878 / LMG 23124 / VR1)</name>
    <dbReference type="NCBI Taxonomy" id="1123498"/>
    <lineage>
        <taxon>Bacteria</taxon>
        <taxon>Pseudomonadati</taxon>
        <taxon>Pseudomonadota</taxon>
        <taxon>Gammaproteobacteria</taxon>
        <taxon>Vibrionales</taxon>
        <taxon>Vibrionaceae</taxon>
        <taxon>Vibrio</taxon>
    </lineage>
</organism>
<dbReference type="Pfam" id="PF00668">
    <property type="entry name" value="Condensation"/>
    <property type="match status" value="1"/>
</dbReference>
<dbReference type="Pfam" id="PF00550">
    <property type="entry name" value="PP-binding"/>
    <property type="match status" value="1"/>
</dbReference>
<evidence type="ECO:0000256" key="1">
    <source>
        <dbReference type="ARBA" id="ARBA00001957"/>
    </source>
</evidence>
<dbReference type="SUPFAM" id="SSF51735">
    <property type="entry name" value="NAD(P)-binding Rossmann-fold domains"/>
    <property type="match status" value="1"/>
</dbReference>
<protein>
    <submittedName>
        <fullName evidence="6">Linear gramicidin synthase subunit D</fullName>
    </submittedName>
</protein>
<dbReference type="RefSeq" id="WP_205409500.1">
    <property type="nucleotide sequence ID" value="NZ_FULE01000092.1"/>
</dbReference>
<dbReference type="InterPro" id="IPR010071">
    <property type="entry name" value="AA_adenyl_dom"/>
</dbReference>
<dbReference type="PIRSF" id="PIRSF001617">
    <property type="entry name" value="Alpha-AR"/>
    <property type="match status" value="1"/>
</dbReference>
<dbReference type="InterPro" id="IPR020806">
    <property type="entry name" value="PKS_PP-bd"/>
</dbReference>
<dbReference type="Gene3D" id="3.30.300.30">
    <property type="match status" value="1"/>
</dbReference>
<dbReference type="InterPro" id="IPR036736">
    <property type="entry name" value="ACP-like_sf"/>
</dbReference>
<keyword evidence="4" id="KW-0436">Ligase</keyword>
<keyword evidence="2" id="KW-0596">Phosphopantetheine</keyword>
<reference evidence="7" key="1">
    <citation type="submission" date="2017-02" db="EMBL/GenBank/DDBJ databases">
        <authorList>
            <person name="Rodrigo-Torres L."/>
            <person name="Arahal R.D."/>
            <person name="Lucena T."/>
        </authorList>
    </citation>
    <scope>NUCLEOTIDE SEQUENCE [LARGE SCALE GENOMIC DNA]</scope>
    <source>
        <strain evidence="7">CECT 7878</strain>
    </source>
</reference>
<dbReference type="STRING" id="1123498.VR7878_03981"/>
<dbReference type="PROSITE" id="PS00455">
    <property type="entry name" value="AMP_BINDING"/>
    <property type="match status" value="1"/>
</dbReference>
<dbReference type="InterPro" id="IPR000873">
    <property type="entry name" value="AMP-dep_synth/lig_dom"/>
</dbReference>
<dbReference type="InterPro" id="IPR045851">
    <property type="entry name" value="AMP-bd_C_sf"/>
</dbReference>
<evidence type="ECO:0000256" key="2">
    <source>
        <dbReference type="ARBA" id="ARBA00022450"/>
    </source>
</evidence>
<dbReference type="SMART" id="SM00823">
    <property type="entry name" value="PKS_PP"/>
    <property type="match status" value="1"/>
</dbReference>
<comment type="cofactor">
    <cofactor evidence="1">
        <name>pantetheine 4'-phosphate</name>
        <dbReference type="ChEBI" id="CHEBI:47942"/>
    </cofactor>
</comment>
<accession>A0A1R4LUR4</accession>
<dbReference type="Proteomes" id="UP000188276">
    <property type="component" value="Unassembled WGS sequence"/>
</dbReference>
<dbReference type="PANTHER" id="PTHR44845:SF6">
    <property type="entry name" value="BETA-ALANINE-ACTIVATING ENZYME"/>
    <property type="match status" value="1"/>
</dbReference>
<evidence type="ECO:0000256" key="3">
    <source>
        <dbReference type="ARBA" id="ARBA00022553"/>
    </source>
</evidence>